<evidence type="ECO:0000259" key="3">
    <source>
        <dbReference type="Pfam" id="PF06725"/>
    </source>
</evidence>
<gene>
    <name evidence="4" type="ORF">CBLFYP116_03666</name>
</gene>
<dbReference type="InterPro" id="IPR036908">
    <property type="entry name" value="RlpA-like_sf"/>
</dbReference>
<evidence type="ECO:0000256" key="2">
    <source>
        <dbReference type="SAM" id="Phobius"/>
    </source>
</evidence>
<keyword evidence="2" id="KW-0812">Transmembrane</keyword>
<feature type="transmembrane region" description="Helical" evidence="2">
    <location>
        <begin position="70"/>
        <end position="90"/>
    </location>
</feature>
<dbReference type="CDD" id="cd14667">
    <property type="entry name" value="3D_containing_proteins"/>
    <property type="match status" value="1"/>
</dbReference>
<feature type="domain" description="3D" evidence="3">
    <location>
        <begin position="307"/>
        <end position="365"/>
    </location>
</feature>
<dbReference type="Gene3D" id="2.40.40.10">
    <property type="entry name" value="RlpA-like domain"/>
    <property type="match status" value="1"/>
</dbReference>
<accession>A0A6N2WLP6</accession>
<dbReference type="GO" id="GO:0019867">
    <property type="term" value="C:outer membrane"/>
    <property type="evidence" value="ECO:0007669"/>
    <property type="project" value="InterPro"/>
</dbReference>
<dbReference type="Pfam" id="PF06725">
    <property type="entry name" value="3D"/>
    <property type="match status" value="1"/>
</dbReference>
<name>A0A6N2WLP6_9FIRM</name>
<keyword evidence="1" id="KW-0732">Signal</keyword>
<dbReference type="EMBL" id="CACRTF010000016">
    <property type="protein sequence ID" value="VYT42181.1"/>
    <property type="molecule type" value="Genomic_DNA"/>
</dbReference>
<keyword evidence="2" id="KW-0472">Membrane</keyword>
<dbReference type="GO" id="GO:0004553">
    <property type="term" value="F:hydrolase activity, hydrolyzing O-glycosyl compounds"/>
    <property type="evidence" value="ECO:0007669"/>
    <property type="project" value="InterPro"/>
</dbReference>
<dbReference type="InterPro" id="IPR051933">
    <property type="entry name" value="Resuscitation_pf_RpfB"/>
</dbReference>
<evidence type="ECO:0000256" key="1">
    <source>
        <dbReference type="ARBA" id="ARBA00022729"/>
    </source>
</evidence>
<dbReference type="InterPro" id="IPR010611">
    <property type="entry name" value="3D_dom"/>
</dbReference>
<dbReference type="PANTHER" id="PTHR39160:SF4">
    <property type="entry name" value="RESUSCITATION-PROMOTING FACTOR RPFB"/>
    <property type="match status" value="1"/>
</dbReference>
<reference evidence="4" key="1">
    <citation type="submission" date="2019-11" db="EMBL/GenBank/DDBJ databases">
        <authorList>
            <person name="Feng L."/>
        </authorList>
    </citation>
    <scope>NUCLEOTIDE SEQUENCE</scope>
    <source>
        <strain evidence="4">CbolteaeLFYP116</strain>
    </source>
</reference>
<sequence length="366" mass="40103">MEALRYYMGQEYGARPMVTGAGGENGGGPHAQDFSVENGGLSHRRASPKRQQMNEFRRVEKRRRIRRKMIRYLTVAGLTVVVGIRTYFFVSEGASGQDYIQVPPLTVVLESTEALGGSEKVTENAAPVYVPKDDAEAADALQLADSLQTGNWNGDALFAVIGENEVQEAYIGELAVAAYCGCQYCIGRSDTYVTWSGRLPIQGTTVAADLNEFEIGDMLRIGPDIYRVEDKVSPGAREALCLYFSNHADAISFGRQILPVFKIKSREEHLGEPLGIFEVTGYCGCEKCCGLKGGLTKAEKIPKAGHTIAADPEVLPMGSKVEINDIIYVVEDTGKLVKGTVIDIYFNTHEEAVRFGRQKINVYLVP</sequence>
<dbReference type="GO" id="GO:0009254">
    <property type="term" value="P:peptidoglycan turnover"/>
    <property type="evidence" value="ECO:0007669"/>
    <property type="project" value="InterPro"/>
</dbReference>
<keyword evidence="2" id="KW-1133">Transmembrane helix</keyword>
<organism evidence="4">
    <name type="scientific">Enterocloster bolteae</name>
    <dbReference type="NCBI Taxonomy" id="208479"/>
    <lineage>
        <taxon>Bacteria</taxon>
        <taxon>Bacillati</taxon>
        <taxon>Bacillota</taxon>
        <taxon>Clostridia</taxon>
        <taxon>Lachnospirales</taxon>
        <taxon>Lachnospiraceae</taxon>
        <taxon>Enterocloster</taxon>
    </lineage>
</organism>
<dbReference type="AlphaFoldDB" id="A0A6N2WLP6"/>
<dbReference type="PANTHER" id="PTHR39160">
    <property type="entry name" value="CELL WALL-BINDING PROTEIN YOCH"/>
    <property type="match status" value="1"/>
</dbReference>
<proteinExistence type="predicted"/>
<protein>
    <submittedName>
        <fullName evidence="4">3D domain protein</fullName>
    </submittedName>
</protein>
<evidence type="ECO:0000313" key="4">
    <source>
        <dbReference type="EMBL" id="VYT42181.1"/>
    </source>
</evidence>
<dbReference type="SUPFAM" id="SSF50685">
    <property type="entry name" value="Barwin-like endoglucanases"/>
    <property type="match status" value="1"/>
</dbReference>
<dbReference type="InterPro" id="IPR059180">
    <property type="entry name" value="3D_YorM"/>
</dbReference>